<evidence type="ECO:0000313" key="1">
    <source>
        <dbReference type="EMBL" id="CRK96994.1"/>
    </source>
</evidence>
<organism evidence="1 2">
    <name type="scientific">Clunio marinus</name>
    <dbReference type="NCBI Taxonomy" id="568069"/>
    <lineage>
        <taxon>Eukaryota</taxon>
        <taxon>Metazoa</taxon>
        <taxon>Ecdysozoa</taxon>
        <taxon>Arthropoda</taxon>
        <taxon>Hexapoda</taxon>
        <taxon>Insecta</taxon>
        <taxon>Pterygota</taxon>
        <taxon>Neoptera</taxon>
        <taxon>Endopterygota</taxon>
        <taxon>Diptera</taxon>
        <taxon>Nematocera</taxon>
        <taxon>Chironomoidea</taxon>
        <taxon>Chironomidae</taxon>
        <taxon>Clunio</taxon>
    </lineage>
</organism>
<protein>
    <submittedName>
        <fullName evidence="1">CLUMA_CG010386, isoform A</fullName>
    </submittedName>
</protein>
<proteinExistence type="predicted"/>
<dbReference type="AlphaFoldDB" id="A0A1J1IB89"/>
<sequence length="161" mass="18959">MWRTTKMSTNFLKVLKLKTITKYVRPKHVFHSYTTSLKNPFFMNMQKNLKFNYEFSSPSPDGFAKMTQFVVKAFTKLVETLAQIPISLKALPQIAERKTQSWKNNIKFPNVLWRKSFTSSTTTTELLKLKDEASERNEMCNYEAFGAESRHKLMLNWDEKN</sequence>
<evidence type="ECO:0000313" key="2">
    <source>
        <dbReference type="Proteomes" id="UP000183832"/>
    </source>
</evidence>
<gene>
    <name evidence="1" type="ORF">CLUMA_CG010386</name>
</gene>
<dbReference type="Proteomes" id="UP000183832">
    <property type="component" value="Unassembled WGS sequence"/>
</dbReference>
<accession>A0A1J1IB89</accession>
<name>A0A1J1IB89_9DIPT</name>
<reference evidence="1 2" key="1">
    <citation type="submission" date="2015-04" db="EMBL/GenBank/DDBJ databases">
        <authorList>
            <person name="Syromyatnikov M.Y."/>
            <person name="Popov V.N."/>
        </authorList>
    </citation>
    <scope>NUCLEOTIDE SEQUENCE [LARGE SCALE GENOMIC DNA]</scope>
</reference>
<keyword evidence="2" id="KW-1185">Reference proteome</keyword>
<dbReference type="EMBL" id="CVRI01000045">
    <property type="protein sequence ID" value="CRK96994.1"/>
    <property type="molecule type" value="Genomic_DNA"/>
</dbReference>